<dbReference type="Proteomes" id="UP000867740">
    <property type="component" value="Unassembled WGS sequence"/>
</dbReference>
<keyword evidence="1" id="KW-1133">Transmembrane helix</keyword>
<proteinExistence type="predicted"/>
<keyword evidence="1" id="KW-0812">Transmembrane</keyword>
<feature type="transmembrane region" description="Helical" evidence="1">
    <location>
        <begin position="159"/>
        <end position="181"/>
    </location>
</feature>
<evidence type="ECO:0000313" key="3">
    <source>
        <dbReference type="Proteomes" id="UP000867740"/>
    </source>
</evidence>
<name>A0A9P3WFB3_KLUIN</name>
<feature type="transmembrane region" description="Helical" evidence="1">
    <location>
        <begin position="38"/>
        <end position="58"/>
    </location>
</feature>
<evidence type="ECO:0000313" key="2">
    <source>
        <dbReference type="EMBL" id="HAT3582968.1"/>
    </source>
</evidence>
<dbReference type="AlphaFoldDB" id="A0A9P3WFB3"/>
<reference evidence="2" key="2">
    <citation type="submission" date="2020-10" db="EMBL/GenBank/DDBJ databases">
        <authorList>
            <consortium name="NCBI Pathogen Detection Project"/>
        </authorList>
    </citation>
    <scope>NUCLEOTIDE SEQUENCE</scope>
    <source>
        <strain evidence="2">CAVp300</strain>
    </source>
</reference>
<dbReference type="EMBL" id="DACSUM010000028">
    <property type="protein sequence ID" value="HAT3582968.1"/>
    <property type="molecule type" value="Genomic_DNA"/>
</dbReference>
<protein>
    <recommendedName>
        <fullName evidence="4">Conjugal transfer protein TraS</fullName>
    </recommendedName>
</protein>
<accession>A0A9P3WFB3</accession>
<gene>
    <name evidence="2" type="ORF">I8531_003295</name>
</gene>
<evidence type="ECO:0008006" key="4">
    <source>
        <dbReference type="Google" id="ProtNLM"/>
    </source>
</evidence>
<dbReference type="GeneID" id="39493030"/>
<organism evidence="2 3">
    <name type="scientific">Kluyvera intermedia</name>
    <name type="common">Enterobacter intermedius</name>
    <dbReference type="NCBI Taxonomy" id="61648"/>
    <lineage>
        <taxon>Bacteria</taxon>
        <taxon>Pseudomonadati</taxon>
        <taxon>Pseudomonadota</taxon>
        <taxon>Gammaproteobacteria</taxon>
        <taxon>Enterobacterales</taxon>
        <taxon>Enterobacteriaceae</taxon>
        <taxon>Kluyvera</taxon>
    </lineage>
</organism>
<keyword evidence="1" id="KW-0472">Membrane</keyword>
<feature type="transmembrane region" description="Helical" evidence="1">
    <location>
        <begin position="128"/>
        <end position="153"/>
    </location>
</feature>
<sequence>MGNFTKTEIDADIAMLADNISSGNRIIPSNSDLLRRCFFIPVVSLILSLVSTLVFYLVDSHRYKNLYSDGFFNFLTSEGWVVIAPTVIIGLLFSFMTYNNLILYLTISNEVREKSLVLRHLKKVVKKVVVFFLGVMLLSTLLCAFIPWLAFGVPASEAALFFIVNIVVGMEINRLGAGVALEKVSNLLKKI</sequence>
<feature type="transmembrane region" description="Helical" evidence="1">
    <location>
        <begin position="80"/>
        <end position="107"/>
    </location>
</feature>
<dbReference type="RefSeq" id="WP_047368789.1">
    <property type="nucleotide sequence ID" value="NZ_CABMNU010000003.1"/>
</dbReference>
<evidence type="ECO:0000256" key="1">
    <source>
        <dbReference type="SAM" id="Phobius"/>
    </source>
</evidence>
<comment type="caution">
    <text evidence="2">The sequence shown here is derived from an EMBL/GenBank/DDBJ whole genome shotgun (WGS) entry which is preliminary data.</text>
</comment>
<reference evidence="2" key="1">
    <citation type="journal article" date="2018" name="Genome Biol.">
        <title>SKESA: strategic k-mer extension for scrupulous assemblies.</title>
        <authorList>
            <person name="Souvorov A."/>
            <person name="Agarwala R."/>
            <person name="Lipman D.J."/>
        </authorList>
    </citation>
    <scope>NUCLEOTIDE SEQUENCE</scope>
    <source>
        <strain evidence="2">CAVp300</strain>
    </source>
</reference>